<dbReference type="FunFam" id="1.10.510.10:FF:000763">
    <property type="entry name" value="Os01g0748600 protein"/>
    <property type="match status" value="1"/>
</dbReference>
<dbReference type="SUPFAM" id="SSF56112">
    <property type="entry name" value="Protein kinase-like (PK-like)"/>
    <property type="match status" value="2"/>
</dbReference>
<dbReference type="PANTHER" id="PTHR44329">
    <property type="entry name" value="SERINE/THREONINE-PROTEIN KINASE TNNI3K-RELATED"/>
    <property type="match status" value="1"/>
</dbReference>
<dbReference type="AlphaFoldDB" id="A0A2U1MY35"/>
<evidence type="ECO:0000259" key="8">
    <source>
        <dbReference type="PROSITE" id="PS50011"/>
    </source>
</evidence>
<dbReference type="GO" id="GO:0004674">
    <property type="term" value="F:protein serine/threonine kinase activity"/>
    <property type="evidence" value="ECO:0007669"/>
    <property type="project" value="TreeGrafter"/>
</dbReference>
<protein>
    <submittedName>
        <fullName evidence="9">Serine-threonine/tyrosine-protein kinase catalytic domain-containing protein</fullName>
    </submittedName>
</protein>
<dbReference type="PROSITE" id="PS50011">
    <property type="entry name" value="PROTEIN_KINASE_DOM"/>
    <property type="match status" value="2"/>
</dbReference>
<dbReference type="InterPro" id="IPR051681">
    <property type="entry name" value="Ser/Thr_Kinases-Pseudokinases"/>
</dbReference>
<dbReference type="CDD" id="cd13999">
    <property type="entry name" value="STKc_MAP3K-like"/>
    <property type="match status" value="1"/>
</dbReference>
<keyword evidence="4 9" id="KW-0418">Kinase</keyword>
<keyword evidence="2" id="KW-0808">Transferase</keyword>
<dbReference type="InterPro" id="IPR001245">
    <property type="entry name" value="Ser-Thr/Tyr_kinase_cat_dom"/>
</dbReference>
<comment type="caution">
    <text evidence="9">The sequence shown here is derived from an EMBL/GenBank/DDBJ whole genome shotgun (WGS) entry which is preliminary data.</text>
</comment>
<keyword evidence="6" id="KW-0040">ANK repeat</keyword>
<dbReference type="FunFam" id="3.30.200.20:FF:000180">
    <property type="entry name" value="serine/threonine-protein kinase STY46-like"/>
    <property type="match status" value="2"/>
</dbReference>
<accession>A0A2U1MY35</accession>
<dbReference type="EMBL" id="PKPP01004092">
    <property type="protein sequence ID" value="PWA66160.1"/>
    <property type="molecule type" value="Genomic_DNA"/>
</dbReference>
<evidence type="ECO:0000256" key="1">
    <source>
        <dbReference type="ARBA" id="ARBA00005843"/>
    </source>
</evidence>
<dbReference type="Proteomes" id="UP000245207">
    <property type="component" value="Unassembled WGS sequence"/>
</dbReference>
<feature type="repeat" description="ANK" evidence="6">
    <location>
        <begin position="32"/>
        <end position="64"/>
    </location>
</feature>
<dbReference type="Gene3D" id="3.30.200.20">
    <property type="entry name" value="Phosphorylase Kinase, domain 1"/>
    <property type="match status" value="2"/>
</dbReference>
<dbReference type="Pfam" id="PF07714">
    <property type="entry name" value="PK_Tyr_Ser-Thr"/>
    <property type="match status" value="2"/>
</dbReference>
<comment type="similarity">
    <text evidence="1">Belongs to the protein kinase superfamily. TKL Ser/Thr protein kinase family.</text>
</comment>
<evidence type="ECO:0000256" key="3">
    <source>
        <dbReference type="ARBA" id="ARBA00022741"/>
    </source>
</evidence>
<dbReference type="STRING" id="35608.A0A2U1MY35"/>
<evidence type="ECO:0000256" key="4">
    <source>
        <dbReference type="ARBA" id="ARBA00022777"/>
    </source>
</evidence>
<evidence type="ECO:0000256" key="7">
    <source>
        <dbReference type="SAM" id="MobiDB-lite"/>
    </source>
</evidence>
<evidence type="ECO:0000256" key="2">
    <source>
        <dbReference type="ARBA" id="ARBA00022679"/>
    </source>
</evidence>
<keyword evidence="5" id="KW-0067">ATP-binding</keyword>
<dbReference type="InterPro" id="IPR011009">
    <property type="entry name" value="Kinase-like_dom_sf"/>
</dbReference>
<dbReference type="InterPro" id="IPR000719">
    <property type="entry name" value="Prot_kinase_dom"/>
</dbReference>
<keyword evidence="10" id="KW-1185">Reference proteome</keyword>
<dbReference type="GO" id="GO:0005524">
    <property type="term" value="F:ATP binding"/>
    <property type="evidence" value="ECO:0007669"/>
    <property type="project" value="UniProtKB-KW"/>
</dbReference>
<keyword evidence="3" id="KW-0547">Nucleotide-binding</keyword>
<dbReference type="PANTHER" id="PTHR44329:SF140">
    <property type="entry name" value="INACTIVE PROTEIN TYROSINE KINASE PTKL"/>
    <property type="match status" value="1"/>
</dbReference>
<feature type="compositionally biased region" description="Polar residues" evidence="7">
    <location>
        <begin position="1"/>
        <end position="18"/>
    </location>
</feature>
<feature type="domain" description="Protein kinase" evidence="8">
    <location>
        <begin position="425"/>
        <end position="721"/>
    </location>
</feature>
<evidence type="ECO:0000256" key="5">
    <source>
        <dbReference type="ARBA" id="ARBA00022840"/>
    </source>
</evidence>
<evidence type="ECO:0000256" key="6">
    <source>
        <dbReference type="PROSITE-ProRule" id="PRU00023"/>
    </source>
</evidence>
<dbReference type="PROSITE" id="PS50088">
    <property type="entry name" value="ANK_REPEAT"/>
    <property type="match status" value="1"/>
</dbReference>
<evidence type="ECO:0000313" key="9">
    <source>
        <dbReference type="EMBL" id="PWA66160.1"/>
    </source>
</evidence>
<proteinExistence type="inferred from homology"/>
<feature type="region of interest" description="Disordered" evidence="7">
    <location>
        <begin position="1"/>
        <end position="26"/>
    </location>
</feature>
<evidence type="ECO:0000313" key="10">
    <source>
        <dbReference type="Proteomes" id="UP000245207"/>
    </source>
</evidence>
<dbReference type="InterPro" id="IPR036770">
    <property type="entry name" value="Ankyrin_rpt-contain_sf"/>
</dbReference>
<dbReference type="SMART" id="SM00248">
    <property type="entry name" value="ANK"/>
    <property type="match status" value="3"/>
</dbReference>
<organism evidence="9 10">
    <name type="scientific">Artemisia annua</name>
    <name type="common">Sweet wormwood</name>
    <dbReference type="NCBI Taxonomy" id="35608"/>
    <lineage>
        <taxon>Eukaryota</taxon>
        <taxon>Viridiplantae</taxon>
        <taxon>Streptophyta</taxon>
        <taxon>Embryophyta</taxon>
        <taxon>Tracheophyta</taxon>
        <taxon>Spermatophyta</taxon>
        <taxon>Magnoliopsida</taxon>
        <taxon>eudicotyledons</taxon>
        <taxon>Gunneridae</taxon>
        <taxon>Pentapetalae</taxon>
        <taxon>asterids</taxon>
        <taxon>campanulids</taxon>
        <taxon>Asterales</taxon>
        <taxon>Asteraceae</taxon>
        <taxon>Asteroideae</taxon>
        <taxon>Anthemideae</taxon>
        <taxon>Artemisiinae</taxon>
        <taxon>Artemisia</taxon>
    </lineage>
</organism>
<gene>
    <name evidence="9" type="ORF">CTI12_AA328710</name>
</gene>
<name>A0A2U1MY35_ARTAN</name>
<dbReference type="Gene3D" id="1.10.510.10">
    <property type="entry name" value="Transferase(Phosphotransferase) domain 1"/>
    <property type="match status" value="2"/>
</dbReference>
<dbReference type="InterPro" id="IPR002110">
    <property type="entry name" value="Ankyrin_rpt"/>
</dbReference>
<dbReference type="OrthoDB" id="4062651at2759"/>
<feature type="domain" description="Protein kinase" evidence="8">
    <location>
        <begin position="96"/>
        <end position="438"/>
    </location>
</feature>
<dbReference type="SUPFAM" id="SSF48403">
    <property type="entry name" value="Ankyrin repeat"/>
    <property type="match status" value="1"/>
</dbReference>
<reference evidence="9 10" key="1">
    <citation type="journal article" date="2018" name="Mol. Plant">
        <title>The genome of Artemisia annua provides insight into the evolution of Asteraceae family and artemisinin biosynthesis.</title>
        <authorList>
            <person name="Shen Q."/>
            <person name="Zhang L."/>
            <person name="Liao Z."/>
            <person name="Wang S."/>
            <person name="Yan T."/>
            <person name="Shi P."/>
            <person name="Liu M."/>
            <person name="Fu X."/>
            <person name="Pan Q."/>
            <person name="Wang Y."/>
            <person name="Lv Z."/>
            <person name="Lu X."/>
            <person name="Zhang F."/>
            <person name="Jiang W."/>
            <person name="Ma Y."/>
            <person name="Chen M."/>
            <person name="Hao X."/>
            <person name="Li L."/>
            <person name="Tang Y."/>
            <person name="Lv G."/>
            <person name="Zhou Y."/>
            <person name="Sun X."/>
            <person name="Brodelius P.E."/>
            <person name="Rose J.K.C."/>
            <person name="Tang K."/>
        </authorList>
    </citation>
    <scope>NUCLEOTIDE SEQUENCE [LARGE SCALE GENOMIC DNA]</scope>
    <source>
        <strain evidence="10">cv. Huhao1</strain>
        <tissue evidence="9">Leaf</tissue>
    </source>
</reference>
<sequence length="761" mass="86135">MEQNQQVRFPLGRQSSLAPNVADDDDGLGEIDPRVRLMFASSEGDLDGVKKLLSAGTDVNFRDIDDRTALHIEVSESGEMHQPLADAIHYKKHDVVKLLEKHGAKHLMAPMHVKNVREIPEYEINANELDFTNSVDITKGTFTMASWRGTQVAVKKLGDELFTDDNVGAFRDELELLQKIRHPNVVQFLGAVTQSSPMMIVVEYLPKGDLRAYLKSKGPLKPLKALKYAMDIARGMSYLHENKPEPIIHRDLEPSNILRDDSGHLKVADFGVSELLKGTSAAKHKKLMTFQDNTSGRYLAPEVFRNEDYDTKVDVFSFALILQEMIEGCEPFASKNAKDVPELYAEKRRPPFNAPSKNYAHGLKEYVFFSCYFTAIGVRISGEIGVSSIRYGRGNKVKNQIEASESGEMHQPLADAIHYKKHDVVKLLEKHGAKHLMAPMHVKNVREIPEYEINANELDFTNSVDITKGTFTMASWRGTQVAVKKLGDELFTDDNVGAFRDELELLQKIRHPNVVQFLGAVTQSSPMMIVVEYLPKGDLRAYLKSKGPLKPLKALKYAMDIARGMSYLHENKPEPIIHRDLEPSNILRDDSGHLKVADFGVSELLKGTSAAKHKKLMTFQDNTSGRYLAPEVFRNEDYDTKVDVFSFALILQEMIEGCEPFASKNAKDVPELYAEKRRPPFHAPSKNYAHGLKELIEECWHENPSKRPPFRQIIIRLESIYNSFERKSRWKVQPLRCFGVIQAMCKGEDSNRSSHNQSSRI</sequence>
<dbReference type="Gene3D" id="1.25.40.20">
    <property type="entry name" value="Ankyrin repeat-containing domain"/>
    <property type="match status" value="1"/>
</dbReference>